<protein>
    <recommendedName>
        <fullName evidence="4 5">Large ribosomal subunit protein bL32</fullName>
    </recommendedName>
</protein>
<keyword evidence="3 5" id="KW-0687">Ribonucleoprotein</keyword>
<keyword evidence="8" id="KW-1185">Reference proteome</keyword>
<dbReference type="Proteomes" id="UP000675554">
    <property type="component" value="Unassembled WGS sequence"/>
</dbReference>
<comment type="similarity">
    <text evidence="1 5">Belongs to the bacterial ribosomal protein bL32 family.</text>
</comment>
<feature type="compositionally biased region" description="Basic residues" evidence="6">
    <location>
        <begin position="1"/>
        <end position="19"/>
    </location>
</feature>
<name>A0A8T4IZP1_9ACTN</name>
<reference evidence="7" key="1">
    <citation type="submission" date="2021-04" db="EMBL/GenBank/DDBJ databases">
        <title>Sequencing of actinobacteria type strains.</title>
        <authorList>
            <person name="Nguyen G.-S."/>
            <person name="Wentzel A."/>
        </authorList>
    </citation>
    <scope>NUCLEOTIDE SEQUENCE</scope>
    <source>
        <strain evidence="7">DSM 42095</strain>
    </source>
</reference>
<evidence type="ECO:0000313" key="7">
    <source>
        <dbReference type="EMBL" id="MBR7677921.1"/>
    </source>
</evidence>
<evidence type="ECO:0000313" key="8">
    <source>
        <dbReference type="Proteomes" id="UP000675554"/>
    </source>
</evidence>
<evidence type="ECO:0000256" key="4">
    <source>
        <dbReference type="ARBA" id="ARBA00035178"/>
    </source>
</evidence>
<keyword evidence="2 5" id="KW-0689">Ribosomal protein</keyword>
<dbReference type="GO" id="GO:0006412">
    <property type="term" value="P:translation"/>
    <property type="evidence" value="ECO:0007669"/>
    <property type="project" value="UniProtKB-UniRule"/>
</dbReference>
<evidence type="ECO:0000256" key="3">
    <source>
        <dbReference type="ARBA" id="ARBA00023274"/>
    </source>
</evidence>
<evidence type="ECO:0000256" key="2">
    <source>
        <dbReference type="ARBA" id="ARBA00022980"/>
    </source>
</evidence>
<feature type="region of interest" description="Disordered" evidence="6">
    <location>
        <begin position="1"/>
        <end position="23"/>
    </location>
</feature>
<proteinExistence type="inferred from homology"/>
<dbReference type="NCBIfam" id="TIGR01031">
    <property type="entry name" value="rpmF_bact"/>
    <property type="match status" value="1"/>
</dbReference>
<organism evidence="7 8">
    <name type="scientific">Streptomyces daliensis</name>
    <dbReference type="NCBI Taxonomy" id="299421"/>
    <lineage>
        <taxon>Bacteria</taxon>
        <taxon>Bacillati</taxon>
        <taxon>Actinomycetota</taxon>
        <taxon>Actinomycetes</taxon>
        <taxon>Kitasatosporales</taxon>
        <taxon>Streptomycetaceae</taxon>
        <taxon>Streptomyces</taxon>
    </lineage>
</organism>
<comment type="caution">
    <text evidence="7">The sequence shown here is derived from an EMBL/GenBank/DDBJ whole genome shotgun (WGS) entry which is preliminary data.</text>
</comment>
<evidence type="ECO:0000256" key="6">
    <source>
        <dbReference type="SAM" id="MobiDB-lite"/>
    </source>
</evidence>
<accession>A0A8T4IZP1</accession>
<dbReference type="Pfam" id="PF01783">
    <property type="entry name" value="Ribosomal_L32p"/>
    <property type="match status" value="1"/>
</dbReference>
<dbReference type="SUPFAM" id="SSF57829">
    <property type="entry name" value="Zn-binding ribosomal proteins"/>
    <property type="match status" value="1"/>
</dbReference>
<dbReference type="AlphaFoldDB" id="A0A8T4IZP1"/>
<dbReference type="InterPro" id="IPR002677">
    <property type="entry name" value="Ribosomal_bL32"/>
</dbReference>
<sequence>MAVPKRKMSRSNTRHRRSNWKAATPDLVPITVEGREIKVPRRLVRAYERGLLGPEG</sequence>
<dbReference type="EMBL" id="JAGSMN010001122">
    <property type="protein sequence ID" value="MBR7677921.1"/>
    <property type="molecule type" value="Genomic_DNA"/>
</dbReference>
<dbReference type="GO" id="GO:0015934">
    <property type="term" value="C:large ribosomal subunit"/>
    <property type="evidence" value="ECO:0007669"/>
    <property type="project" value="InterPro"/>
</dbReference>
<dbReference type="GO" id="GO:0003735">
    <property type="term" value="F:structural constituent of ribosome"/>
    <property type="evidence" value="ECO:0007669"/>
    <property type="project" value="InterPro"/>
</dbReference>
<dbReference type="InterPro" id="IPR011332">
    <property type="entry name" value="Ribosomal_zn-bd"/>
</dbReference>
<dbReference type="HAMAP" id="MF_00340">
    <property type="entry name" value="Ribosomal_bL32"/>
    <property type="match status" value="1"/>
</dbReference>
<evidence type="ECO:0000256" key="1">
    <source>
        <dbReference type="ARBA" id="ARBA00008560"/>
    </source>
</evidence>
<evidence type="ECO:0000256" key="5">
    <source>
        <dbReference type="HAMAP-Rule" id="MF_00340"/>
    </source>
</evidence>
<gene>
    <name evidence="5 7" type="primary">rpmF</name>
    <name evidence="7" type="ORF">KDA82_34045</name>
</gene>